<dbReference type="InterPro" id="IPR024301">
    <property type="entry name" value="Amidase_6"/>
</dbReference>
<evidence type="ECO:0000313" key="3">
    <source>
        <dbReference type="Proteomes" id="UP000019109"/>
    </source>
</evidence>
<gene>
    <name evidence="2" type="ORF">JCM21531_2050</name>
</gene>
<protein>
    <recommendedName>
        <fullName evidence="1">Putative amidase domain-containing protein</fullName>
    </recommendedName>
</protein>
<dbReference type="STRING" id="1294263.JCM21531_2050"/>
<organism evidence="2 3">
    <name type="scientific">Acetivibrio straminisolvens JCM 21531</name>
    <dbReference type="NCBI Taxonomy" id="1294263"/>
    <lineage>
        <taxon>Bacteria</taxon>
        <taxon>Bacillati</taxon>
        <taxon>Bacillota</taxon>
        <taxon>Clostridia</taxon>
        <taxon>Eubacteriales</taxon>
        <taxon>Oscillospiraceae</taxon>
        <taxon>Acetivibrio</taxon>
    </lineage>
</organism>
<accession>W4V5Z7</accession>
<evidence type="ECO:0000313" key="2">
    <source>
        <dbReference type="EMBL" id="GAE88597.1"/>
    </source>
</evidence>
<dbReference type="Proteomes" id="UP000019109">
    <property type="component" value="Unassembled WGS sequence"/>
</dbReference>
<proteinExistence type="predicted"/>
<dbReference type="Pfam" id="PF12671">
    <property type="entry name" value="Amidase_6"/>
    <property type="match status" value="1"/>
</dbReference>
<evidence type="ECO:0000259" key="1">
    <source>
        <dbReference type="Pfam" id="PF12671"/>
    </source>
</evidence>
<comment type="caution">
    <text evidence="2">The sequence shown here is derived from an EMBL/GenBank/DDBJ whole genome shotgun (WGS) entry which is preliminary data.</text>
</comment>
<dbReference type="AlphaFoldDB" id="W4V5Z7"/>
<dbReference type="EMBL" id="BAVR01000021">
    <property type="protein sequence ID" value="GAE88597.1"/>
    <property type="molecule type" value="Genomic_DNA"/>
</dbReference>
<reference evidence="2" key="1">
    <citation type="journal article" date="2014" name="Genome Announc.">
        <title>Draft Genome Sequence of Clostridium straminisolvens Strain JCM 21531T, Isolated from a Cellulose-Degrading Bacterial Community.</title>
        <authorList>
            <person name="Yuki M."/>
            <person name="Oshima K."/>
            <person name="Suda W."/>
            <person name="Sakamoto M."/>
            <person name="Kitamura K."/>
            <person name="Iida T."/>
            <person name="Hattori M."/>
            <person name="Ohkuma M."/>
        </authorList>
    </citation>
    <scope>NUCLEOTIDE SEQUENCE [LARGE SCALE GENOMIC DNA]</scope>
    <source>
        <strain evidence="2">JCM 21531</strain>
    </source>
</reference>
<keyword evidence="3" id="KW-1185">Reference proteome</keyword>
<sequence>MDGTRRVIQPYNRAKAVEYAHRWAFGRNPKYFNFDKLGGDCTNFASQVLFAGSNVMNFTPTYGWYYIDANRRTPSWTGVNYLYNFLVNNKGAGPYAVQSDVKDIQPGI</sequence>
<dbReference type="PANTHER" id="PTHR40032">
    <property type="entry name" value="EXPORTED PROTEIN-RELATED"/>
    <property type="match status" value="1"/>
</dbReference>
<dbReference type="PANTHER" id="PTHR40032:SF1">
    <property type="entry name" value="EXPORTED PROTEIN"/>
    <property type="match status" value="1"/>
</dbReference>
<feature type="domain" description="Putative amidase" evidence="1">
    <location>
        <begin position="11"/>
        <end position="106"/>
    </location>
</feature>
<name>W4V5Z7_9FIRM</name>